<dbReference type="Proteomes" id="UP000272627">
    <property type="component" value="Unassembled WGS sequence"/>
</dbReference>
<gene>
    <name evidence="1" type="ORF">ALO70_100671</name>
    <name evidence="3" type="ORF">ALQ39_04582</name>
    <name evidence="2" type="ORF">ALQ86_100697</name>
</gene>
<dbReference type="EMBL" id="RBPV01000189">
    <property type="protein sequence ID" value="RMO60340.1"/>
    <property type="molecule type" value="Genomic_DNA"/>
</dbReference>
<comment type="caution">
    <text evidence="1">The sequence shown here is derived from an EMBL/GenBank/DDBJ whole genome shotgun (WGS) entry which is preliminary data.</text>
</comment>
<sequence>MLTGPGVMDEASANAAMEISIVMEHPLNMIRNDPLKVMTAMNSVLKEIAHNIIPAIRFT</sequence>
<proteinExistence type="predicted"/>
<evidence type="ECO:0000313" key="2">
    <source>
        <dbReference type="EMBL" id="RMM00438.1"/>
    </source>
</evidence>
<dbReference type="EMBL" id="LJQI01000047">
    <property type="protein sequence ID" value="KPX37426.1"/>
    <property type="molecule type" value="Genomic_DNA"/>
</dbReference>
<protein>
    <submittedName>
        <fullName evidence="1">Uncharacterized protein</fullName>
    </submittedName>
</protein>
<reference evidence="5 6" key="2">
    <citation type="submission" date="2018-08" db="EMBL/GenBank/DDBJ databases">
        <title>Recombination of ecologically and evolutionarily significant loci maintains genetic cohesion in the Pseudomonas syringae species complex.</title>
        <authorList>
            <person name="Dillon M."/>
            <person name="Thakur S."/>
            <person name="Almeida R.N.D."/>
            <person name="Weir B.S."/>
            <person name="Guttman D.S."/>
        </authorList>
    </citation>
    <scope>NUCLEOTIDE SEQUENCE [LARGE SCALE GENOMIC DNA]</scope>
    <source>
        <strain evidence="3 6">ICMP 4316</strain>
        <strain evidence="2 5">ICMP 8636</strain>
    </source>
</reference>
<evidence type="ECO:0000313" key="6">
    <source>
        <dbReference type="Proteomes" id="UP000275613"/>
    </source>
</evidence>
<evidence type="ECO:0000313" key="1">
    <source>
        <dbReference type="EMBL" id="KPX37426.1"/>
    </source>
</evidence>
<dbReference type="Proteomes" id="UP000275613">
    <property type="component" value="Unassembled WGS sequence"/>
</dbReference>
<dbReference type="Proteomes" id="UP000050490">
    <property type="component" value="Unassembled WGS sequence"/>
</dbReference>
<evidence type="ECO:0000313" key="3">
    <source>
        <dbReference type="EMBL" id="RMO60340.1"/>
    </source>
</evidence>
<evidence type="ECO:0000313" key="4">
    <source>
        <dbReference type="Proteomes" id="UP000050490"/>
    </source>
</evidence>
<name>A0A0P9R5M8_PSEA0</name>
<dbReference type="AlphaFoldDB" id="A0A0P9R5M8"/>
<reference evidence="1 4" key="1">
    <citation type="submission" date="2015-09" db="EMBL/GenBank/DDBJ databases">
        <title>Genome announcement of multiple Pseudomonas syringae strains.</title>
        <authorList>
            <person name="Thakur S."/>
            <person name="Wang P.W."/>
            <person name="Gong Y."/>
            <person name="Weir B.S."/>
            <person name="Guttman D.S."/>
        </authorList>
    </citation>
    <scope>NUCLEOTIDE SEQUENCE [LARGE SCALE GENOMIC DNA]</scope>
    <source>
        <strain evidence="1 4">ICMP4455</strain>
    </source>
</reference>
<evidence type="ECO:0000313" key="5">
    <source>
        <dbReference type="Proteomes" id="UP000272627"/>
    </source>
</evidence>
<dbReference type="EMBL" id="RBOA01000215">
    <property type="protein sequence ID" value="RMM00438.1"/>
    <property type="molecule type" value="Genomic_DNA"/>
</dbReference>
<accession>A0A0P9R5M8</accession>
<organism evidence="1 4">
    <name type="scientific">Pseudomonas amygdali pv. eriobotryae</name>
    <dbReference type="NCBI Taxonomy" id="129137"/>
    <lineage>
        <taxon>Bacteria</taxon>
        <taxon>Pseudomonadati</taxon>
        <taxon>Pseudomonadota</taxon>
        <taxon>Gammaproteobacteria</taxon>
        <taxon>Pseudomonadales</taxon>
        <taxon>Pseudomonadaceae</taxon>
        <taxon>Pseudomonas</taxon>
        <taxon>Pseudomonas amygdali</taxon>
    </lineage>
</organism>
<dbReference type="PATRIC" id="fig|129137.4.peg.1995"/>